<keyword evidence="5" id="KW-0333">Golgi apparatus</keyword>
<dbReference type="Proteomes" id="UP000001593">
    <property type="component" value="Unassembled WGS sequence"/>
</dbReference>
<dbReference type="FunCoup" id="A7SLY1">
    <property type="interactions" value="375"/>
</dbReference>
<keyword evidence="3 5" id="KW-0813">Transport</keyword>
<keyword evidence="4" id="KW-0175">Coiled coil</keyword>
<dbReference type="GO" id="GO:0000938">
    <property type="term" value="C:GARP complex"/>
    <property type="evidence" value="ECO:0000318"/>
    <property type="project" value="GO_Central"/>
</dbReference>
<name>A7SLY1_NEMVE</name>
<evidence type="ECO:0000313" key="8">
    <source>
        <dbReference type="Proteomes" id="UP000001593"/>
    </source>
</evidence>
<dbReference type="GO" id="GO:0007030">
    <property type="term" value="P:Golgi organization"/>
    <property type="evidence" value="ECO:0000318"/>
    <property type="project" value="GO_Central"/>
</dbReference>
<comment type="function">
    <text evidence="5">Acts as component of the GARP complex that is involved in retrograde transport from early and late endosomes to the trans-Golgi network (TGN).</text>
</comment>
<dbReference type="SUPFAM" id="SSF74788">
    <property type="entry name" value="Cullin repeat-like"/>
    <property type="match status" value="1"/>
</dbReference>
<dbReference type="EMBL" id="DS469703">
    <property type="protein sequence ID" value="EDO35264.1"/>
    <property type="molecule type" value="Genomic_DNA"/>
</dbReference>
<comment type="subunit">
    <text evidence="5">Component of the Golgi-associated retrograde protein (GARP) complex.</text>
</comment>
<dbReference type="GO" id="GO:0015031">
    <property type="term" value="P:protein transport"/>
    <property type="evidence" value="ECO:0007669"/>
    <property type="project" value="UniProtKB-UniRule"/>
</dbReference>
<dbReference type="eggNOG" id="KOG2346">
    <property type="taxonomic scope" value="Eukaryota"/>
</dbReference>
<dbReference type="InterPro" id="IPR014812">
    <property type="entry name" value="Vps51"/>
</dbReference>
<protein>
    <recommendedName>
        <fullName evidence="2 5">Vacuolar protein sorting-associated protein 51 homolog</fullName>
    </recommendedName>
</protein>
<sequence>EIRALDSDMQTLVYENYNKFISATDTIRKMKHDFKKMEDEMDKLAVNMSAITEFSEKISGTLQDKRLQITKLSGVHSLLKKLQFLFELPSRLNKCVEMKQYGLAVRYYTKARDVLHQYSHMPSFSGIHEDCAEIVKELVVRLREQLRNPKSSPKQLAECVDLLLQLQEPADELCDEFLEHAREKLNEDLRVLREQTDLKADLLEFVDCGCNGFLSTVGLVIASYMEQFFFFYSSQDEEELDKVVSKKLTSFMQSLMGQYFSIVESRIEQETETGNNVLLVRSLDRFHRRLQSVHKLLPDIGCGRLGTNIVARASHNRIKGYTQSLKQHFEVCLTDTRQSLAALPRQSGKDKTHVLSDLLSNMSTSIVDQLKTVLSNLKAFIGPDVTFAVKPYFRGPFCADDVRQGLVVELLRYILSTAKGFCDGVSTVPPPLVLLLSRMCTDFQESTITYVLSLTDEQFPVDEEMQRGCVRTPVSELTLEARTIAQSLLNHYVTSQGLIISQMIRKSVETRDWMNSIEPRNVRAVMKRLVEDVTAIDTQVGQLYEEGVRKAHSSDSSKFTYTNQSKQTRAQWSYTPSTGFDSSLLSNIQKLFSEKIEIFSAVEFSKVSVLTGIIKIALKTLLECMRLRTFGKFGLQQIQVDSHYLQLYLWRFVSDENLVHFLLDEVVNSAVNRCVDPELMEASVVDVICERG</sequence>
<dbReference type="PANTHER" id="PTHR15954">
    <property type="entry name" value="VACUOLAR PROTEIN SORTING-ASSOCIATED PROTEIN 51 HOMOLOG"/>
    <property type="match status" value="1"/>
</dbReference>
<evidence type="ECO:0000256" key="5">
    <source>
        <dbReference type="RuleBase" id="RU368010"/>
    </source>
</evidence>
<reference evidence="7 8" key="1">
    <citation type="journal article" date="2007" name="Science">
        <title>Sea anemone genome reveals ancestral eumetazoan gene repertoire and genomic organization.</title>
        <authorList>
            <person name="Putnam N.H."/>
            <person name="Srivastava M."/>
            <person name="Hellsten U."/>
            <person name="Dirks B."/>
            <person name="Chapman J."/>
            <person name="Salamov A."/>
            <person name="Terry A."/>
            <person name="Shapiro H."/>
            <person name="Lindquist E."/>
            <person name="Kapitonov V.V."/>
            <person name="Jurka J."/>
            <person name="Genikhovich G."/>
            <person name="Grigoriev I.V."/>
            <person name="Lucas S.M."/>
            <person name="Steele R.E."/>
            <person name="Finnerty J.R."/>
            <person name="Technau U."/>
            <person name="Martindale M.Q."/>
            <person name="Rokhsar D.S."/>
        </authorList>
    </citation>
    <scope>NUCLEOTIDE SEQUENCE [LARGE SCALE GENOMIC DNA]</scope>
    <source>
        <strain evidence="8">CH2 X CH6</strain>
    </source>
</reference>
<dbReference type="GO" id="GO:0005829">
    <property type="term" value="C:cytosol"/>
    <property type="evidence" value="ECO:0007669"/>
    <property type="project" value="GOC"/>
</dbReference>
<dbReference type="HOGENOM" id="CLU_020677_0_0_1"/>
<comment type="similarity">
    <text evidence="1 5">Belongs to the VPS51 family.</text>
</comment>
<dbReference type="InParanoid" id="A7SLY1"/>
<dbReference type="GO" id="GO:0006869">
    <property type="term" value="P:lipid transport"/>
    <property type="evidence" value="ECO:0007669"/>
    <property type="project" value="UniProtKB-UniRule"/>
</dbReference>
<keyword evidence="8" id="KW-1185">Reference proteome</keyword>
<feature type="domain" description="Exocyst complex component EXOC2/Sec5 N-terminal" evidence="6">
    <location>
        <begin position="4"/>
        <end position="206"/>
    </location>
</feature>
<dbReference type="OMA" id="DIICERG"/>
<evidence type="ECO:0000256" key="1">
    <source>
        <dbReference type="ARBA" id="ARBA00006080"/>
    </source>
</evidence>
<accession>A7SLY1</accession>
<feature type="non-terminal residue" evidence="7">
    <location>
        <position position="1"/>
    </location>
</feature>
<dbReference type="GO" id="GO:1990745">
    <property type="term" value="C:EARP complex"/>
    <property type="evidence" value="ECO:0000318"/>
    <property type="project" value="GO_Central"/>
</dbReference>
<dbReference type="GO" id="GO:0042147">
    <property type="term" value="P:retrograde transport, endosome to Golgi"/>
    <property type="evidence" value="ECO:0000318"/>
    <property type="project" value="GO_Central"/>
</dbReference>
<evidence type="ECO:0000256" key="2">
    <source>
        <dbReference type="ARBA" id="ARBA00016122"/>
    </source>
</evidence>
<dbReference type="InterPro" id="IPR039481">
    <property type="entry name" value="EXOC2/Sec5_N_dom"/>
</dbReference>
<keyword evidence="5" id="KW-0653">Protein transport</keyword>
<proteinExistence type="inferred from homology"/>
<dbReference type="InterPro" id="IPR016159">
    <property type="entry name" value="Cullin_repeat-like_dom_sf"/>
</dbReference>
<dbReference type="PANTHER" id="PTHR15954:SF4">
    <property type="entry name" value="VACUOLAR PROTEIN SORTING-ASSOCIATED PROTEIN 51 HOMOLOG"/>
    <property type="match status" value="1"/>
</dbReference>
<dbReference type="GO" id="GO:0048193">
    <property type="term" value="P:Golgi vesicle transport"/>
    <property type="evidence" value="ECO:0000318"/>
    <property type="project" value="GO_Central"/>
</dbReference>
<evidence type="ECO:0000259" key="6">
    <source>
        <dbReference type="Pfam" id="PF15469"/>
    </source>
</evidence>
<dbReference type="STRING" id="45351.A7SLY1"/>
<dbReference type="PhylomeDB" id="A7SLY1"/>
<evidence type="ECO:0000256" key="3">
    <source>
        <dbReference type="ARBA" id="ARBA00022448"/>
    </source>
</evidence>
<organism evidence="7 8">
    <name type="scientific">Nematostella vectensis</name>
    <name type="common">Starlet sea anemone</name>
    <dbReference type="NCBI Taxonomy" id="45351"/>
    <lineage>
        <taxon>Eukaryota</taxon>
        <taxon>Metazoa</taxon>
        <taxon>Cnidaria</taxon>
        <taxon>Anthozoa</taxon>
        <taxon>Hexacorallia</taxon>
        <taxon>Actiniaria</taxon>
        <taxon>Edwardsiidae</taxon>
        <taxon>Nematostella</taxon>
    </lineage>
</organism>
<evidence type="ECO:0000256" key="4">
    <source>
        <dbReference type="ARBA" id="ARBA00023054"/>
    </source>
</evidence>
<keyword evidence="5" id="KW-0445">Lipid transport</keyword>
<dbReference type="GO" id="GO:0007041">
    <property type="term" value="P:lysosomal transport"/>
    <property type="evidence" value="ECO:0000318"/>
    <property type="project" value="GO_Central"/>
</dbReference>
<gene>
    <name evidence="7" type="ORF">NEMVEDRAFT_v1g123181</name>
</gene>
<dbReference type="Pfam" id="PF15469">
    <property type="entry name" value="Sec5"/>
    <property type="match status" value="1"/>
</dbReference>
<dbReference type="GO" id="GO:0016020">
    <property type="term" value="C:membrane"/>
    <property type="evidence" value="ECO:0000318"/>
    <property type="project" value="GO_Central"/>
</dbReference>
<dbReference type="GO" id="GO:0032456">
    <property type="term" value="P:endocytic recycling"/>
    <property type="evidence" value="ECO:0000318"/>
    <property type="project" value="GO_Central"/>
</dbReference>
<dbReference type="AlphaFoldDB" id="A7SLY1"/>
<evidence type="ECO:0000313" key="7">
    <source>
        <dbReference type="EMBL" id="EDO35264.1"/>
    </source>
</evidence>
<comment type="subcellular location">
    <subcellularLocation>
        <location evidence="5">Golgi apparatus</location>
        <location evidence="5">trans-Golgi network</location>
    </subcellularLocation>
</comment>